<dbReference type="Proteomes" id="UP000823775">
    <property type="component" value="Unassembled WGS sequence"/>
</dbReference>
<organism evidence="2 3">
    <name type="scientific">Datura stramonium</name>
    <name type="common">Jimsonweed</name>
    <name type="synonym">Common thornapple</name>
    <dbReference type="NCBI Taxonomy" id="4076"/>
    <lineage>
        <taxon>Eukaryota</taxon>
        <taxon>Viridiplantae</taxon>
        <taxon>Streptophyta</taxon>
        <taxon>Embryophyta</taxon>
        <taxon>Tracheophyta</taxon>
        <taxon>Spermatophyta</taxon>
        <taxon>Magnoliopsida</taxon>
        <taxon>eudicotyledons</taxon>
        <taxon>Gunneridae</taxon>
        <taxon>Pentapetalae</taxon>
        <taxon>asterids</taxon>
        <taxon>lamiids</taxon>
        <taxon>Solanales</taxon>
        <taxon>Solanaceae</taxon>
        <taxon>Solanoideae</taxon>
        <taxon>Datureae</taxon>
        <taxon>Datura</taxon>
    </lineage>
</organism>
<reference evidence="2 3" key="1">
    <citation type="journal article" date="2021" name="BMC Genomics">
        <title>Datura genome reveals duplications of psychoactive alkaloid biosynthetic genes and high mutation rate following tissue culture.</title>
        <authorList>
            <person name="Rajewski A."/>
            <person name="Carter-House D."/>
            <person name="Stajich J."/>
            <person name="Litt A."/>
        </authorList>
    </citation>
    <scope>NUCLEOTIDE SEQUENCE [LARGE SCALE GENOMIC DNA]</scope>
    <source>
        <strain evidence="2">AR-01</strain>
    </source>
</reference>
<feature type="region of interest" description="Disordered" evidence="1">
    <location>
        <begin position="43"/>
        <end position="68"/>
    </location>
</feature>
<feature type="non-terminal residue" evidence="2">
    <location>
        <position position="68"/>
    </location>
</feature>
<sequence length="68" mass="7892">MMKEEAPRNRIVNRDSSKVLDNANILPLARLLITKGRSIKMKKGKADFQKTQSRKKAFMKSSRWGQMK</sequence>
<name>A0ABS8SVE1_DATST</name>
<evidence type="ECO:0000256" key="1">
    <source>
        <dbReference type="SAM" id="MobiDB-lite"/>
    </source>
</evidence>
<protein>
    <submittedName>
        <fullName evidence="2">Uncharacterized protein</fullName>
    </submittedName>
</protein>
<evidence type="ECO:0000313" key="3">
    <source>
        <dbReference type="Proteomes" id="UP000823775"/>
    </source>
</evidence>
<dbReference type="EMBL" id="JACEIK010000829">
    <property type="protein sequence ID" value="MCD7462708.1"/>
    <property type="molecule type" value="Genomic_DNA"/>
</dbReference>
<evidence type="ECO:0000313" key="2">
    <source>
        <dbReference type="EMBL" id="MCD7462708.1"/>
    </source>
</evidence>
<gene>
    <name evidence="2" type="ORF">HAX54_049170</name>
</gene>
<comment type="caution">
    <text evidence="2">The sequence shown here is derived from an EMBL/GenBank/DDBJ whole genome shotgun (WGS) entry which is preliminary data.</text>
</comment>
<keyword evidence="3" id="KW-1185">Reference proteome</keyword>
<proteinExistence type="predicted"/>
<accession>A0ABS8SVE1</accession>